<evidence type="ECO:0000259" key="1">
    <source>
        <dbReference type="Pfam" id="PF02518"/>
    </source>
</evidence>
<proteinExistence type="predicted"/>
<accession>A0A5C5Z5G1</accession>
<dbReference type="InterPro" id="IPR003594">
    <property type="entry name" value="HATPase_dom"/>
</dbReference>
<dbReference type="GO" id="GO:0016301">
    <property type="term" value="F:kinase activity"/>
    <property type="evidence" value="ECO:0007669"/>
    <property type="project" value="UniProtKB-KW"/>
</dbReference>
<dbReference type="RefSeq" id="WP_146398709.1">
    <property type="nucleotide sequence ID" value="NZ_SJPJ01000001.1"/>
</dbReference>
<dbReference type="Pfam" id="PF02518">
    <property type="entry name" value="HATPase_c"/>
    <property type="match status" value="1"/>
</dbReference>
<comment type="caution">
    <text evidence="2">The sequence shown here is derived from an EMBL/GenBank/DDBJ whole genome shotgun (WGS) entry which is preliminary data.</text>
</comment>
<dbReference type="Gene3D" id="3.30.565.10">
    <property type="entry name" value="Histidine kinase-like ATPase, C-terminal domain"/>
    <property type="match status" value="1"/>
</dbReference>
<gene>
    <name evidence="2" type="ORF">CA13_37580</name>
</gene>
<name>A0A5C5Z5G1_9BACT</name>
<reference evidence="2 3" key="1">
    <citation type="submission" date="2019-02" db="EMBL/GenBank/DDBJ databases">
        <title>Deep-cultivation of Planctomycetes and their phenomic and genomic characterization uncovers novel biology.</title>
        <authorList>
            <person name="Wiegand S."/>
            <person name="Jogler M."/>
            <person name="Boedeker C."/>
            <person name="Pinto D."/>
            <person name="Vollmers J."/>
            <person name="Rivas-Marin E."/>
            <person name="Kohn T."/>
            <person name="Peeters S.H."/>
            <person name="Heuer A."/>
            <person name="Rast P."/>
            <person name="Oberbeckmann S."/>
            <person name="Bunk B."/>
            <person name="Jeske O."/>
            <person name="Meyerdierks A."/>
            <person name="Storesund J.E."/>
            <person name="Kallscheuer N."/>
            <person name="Luecker S."/>
            <person name="Lage O.M."/>
            <person name="Pohl T."/>
            <person name="Merkel B.J."/>
            <person name="Hornburger P."/>
            <person name="Mueller R.-W."/>
            <person name="Bruemmer F."/>
            <person name="Labrenz M."/>
            <person name="Spormann A.M."/>
            <person name="Op Den Camp H."/>
            <person name="Overmann J."/>
            <person name="Amann R."/>
            <person name="Jetten M.S.M."/>
            <person name="Mascher T."/>
            <person name="Medema M.H."/>
            <person name="Devos D.P."/>
            <person name="Kaster A.-K."/>
            <person name="Ovreas L."/>
            <person name="Rohde M."/>
            <person name="Galperin M.Y."/>
            <person name="Jogler C."/>
        </authorList>
    </citation>
    <scope>NUCLEOTIDE SEQUENCE [LARGE SCALE GENOMIC DNA]</scope>
    <source>
        <strain evidence="2 3">CA13</strain>
    </source>
</reference>
<evidence type="ECO:0000313" key="2">
    <source>
        <dbReference type="EMBL" id="TWT82296.1"/>
    </source>
</evidence>
<dbReference type="SUPFAM" id="SSF55874">
    <property type="entry name" value="ATPase domain of HSP90 chaperone/DNA topoisomerase II/histidine kinase"/>
    <property type="match status" value="1"/>
</dbReference>
<sequence length="92" mass="9976">MVPKKTQIPFCFHADPIWVQSDPTQLEQIVFNLVSNASDAMPEGGKITINTQTLTGEQAKCMRLAPCQDGYAVVSITDIGQGLDPVQADKDV</sequence>
<organism evidence="2 3">
    <name type="scientific">Novipirellula herctigrandis</name>
    <dbReference type="NCBI Taxonomy" id="2527986"/>
    <lineage>
        <taxon>Bacteria</taxon>
        <taxon>Pseudomonadati</taxon>
        <taxon>Planctomycetota</taxon>
        <taxon>Planctomycetia</taxon>
        <taxon>Pirellulales</taxon>
        <taxon>Pirellulaceae</taxon>
        <taxon>Novipirellula</taxon>
    </lineage>
</organism>
<dbReference type="PANTHER" id="PTHR43065:SF42">
    <property type="entry name" value="TWO-COMPONENT SENSOR PPRA"/>
    <property type="match status" value="1"/>
</dbReference>
<dbReference type="InterPro" id="IPR036890">
    <property type="entry name" value="HATPase_C_sf"/>
</dbReference>
<keyword evidence="2" id="KW-0808">Transferase</keyword>
<dbReference type="OrthoDB" id="9772100at2"/>
<dbReference type="EMBL" id="SJPJ01000001">
    <property type="protein sequence ID" value="TWT82296.1"/>
    <property type="molecule type" value="Genomic_DNA"/>
</dbReference>
<dbReference type="Proteomes" id="UP000315010">
    <property type="component" value="Unassembled WGS sequence"/>
</dbReference>
<dbReference type="AlphaFoldDB" id="A0A5C5Z5G1"/>
<protein>
    <submittedName>
        <fullName evidence="2">Sensory histidine kinase AtoS</fullName>
    </submittedName>
</protein>
<feature type="domain" description="Histidine kinase/HSP90-like ATPase" evidence="1">
    <location>
        <begin position="22"/>
        <end position="87"/>
    </location>
</feature>
<evidence type="ECO:0000313" key="3">
    <source>
        <dbReference type="Proteomes" id="UP000315010"/>
    </source>
</evidence>
<keyword evidence="2" id="KW-0418">Kinase</keyword>
<keyword evidence="3" id="KW-1185">Reference proteome</keyword>
<dbReference type="PANTHER" id="PTHR43065">
    <property type="entry name" value="SENSOR HISTIDINE KINASE"/>
    <property type="match status" value="1"/>
</dbReference>